<dbReference type="Gene3D" id="3.10.620.30">
    <property type="match status" value="1"/>
</dbReference>
<evidence type="ECO:0000313" key="3">
    <source>
        <dbReference type="EMBL" id="MBJ2174963.1"/>
    </source>
</evidence>
<gene>
    <name evidence="3" type="ORF">JBL43_11990</name>
</gene>
<dbReference type="EMBL" id="JAEHFJ010000005">
    <property type="protein sequence ID" value="MBJ2174963.1"/>
    <property type="molecule type" value="Genomic_DNA"/>
</dbReference>
<dbReference type="RefSeq" id="WP_198841670.1">
    <property type="nucleotide sequence ID" value="NZ_JAEHFJ010000005.1"/>
</dbReference>
<feature type="signal peptide" evidence="1">
    <location>
        <begin position="1"/>
        <end position="20"/>
    </location>
</feature>
<dbReference type="SUPFAM" id="SSF54001">
    <property type="entry name" value="Cysteine proteinases"/>
    <property type="match status" value="1"/>
</dbReference>
<reference evidence="3 4" key="1">
    <citation type="submission" date="2020-12" db="EMBL/GenBank/DDBJ databases">
        <title>Aureibaculum luteum sp. nov. and Aureibaculum flavum sp. nov., novel members of the family Flavobacteriaceae isolated from Antarctic intertidal sediments.</title>
        <authorList>
            <person name="He X."/>
            <person name="Zhang X."/>
        </authorList>
    </citation>
    <scope>NUCLEOTIDE SEQUENCE [LARGE SCALE GENOMIC DNA]</scope>
    <source>
        <strain evidence="3 4">A20</strain>
    </source>
</reference>
<accession>A0ABS0WSV7</accession>
<proteinExistence type="predicted"/>
<dbReference type="InterPro" id="IPR038765">
    <property type="entry name" value="Papain-like_cys_pep_sf"/>
</dbReference>
<sequence>MYFKQLLLLVTLFSFQFIYSQDFDVSILTIPDSLKQNANSVIRNSSTKIVLESSKKMTVTRSKTITVLNKLGNHNSEIVIHYDSSNNIKNVRAYVYNAIGVEIKDIKKRDFIDRSAADGISLFNDGRLIYYDYVPTTYPYTISYEYEIESSNTAFIPRWFPYTSYNQGVVKSSYEITYPNDIKIQKAEKNFENFNIIKSEKPTTIKYEVNNSPAIKYEELCPSSLEVMPWLIVASNRFRLENVDGSANNWQEFGKWMYDNLIVSRTSLPESTKIKVKQMVSGIDDPIEKAKIIYNYVQEKTRYISVQVGIGGWMPMLATDVDKLGYGDCKALTNYTKSLLDEAGVTSYYAPVYAGGDKKSMEQDVVSVQGNHAFLYVEGNNKDIWLECTSQTVPFGYQGTFTDDRDVLLITPEGGKIKHTGIYKTDDNFQKTNANYSINNEGNIEADVTINSGGIQYSNHYGLEKQPKRDIEKYYKSNYWSYINNMTVNKYDFSNHKDSVIFNENIELSASKYASFSDDRMLFTINAFNRALEVPKRYRNRKLPFEISRGFIDTDEFKITLPENYAIEAMPNNLKIENKFGSYELIIEKIDKNKIKYSRVFKLNDGQYTATDYKKYRDFRKTIAKQDKTKVVLIKTTP</sequence>
<evidence type="ECO:0000256" key="1">
    <source>
        <dbReference type="SAM" id="SignalP"/>
    </source>
</evidence>
<evidence type="ECO:0000259" key="2">
    <source>
        <dbReference type="Pfam" id="PF12969"/>
    </source>
</evidence>
<dbReference type="Pfam" id="PF12969">
    <property type="entry name" value="DUF3857"/>
    <property type="match status" value="1"/>
</dbReference>
<protein>
    <submittedName>
        <fullName evidence="3">DUF3857 domain-containing protein</fullName>
    </submittedName>
</protein>
<name>A0ABS0WSV7_9FLAO</name>
<organism evidence="3 4">
    <name type="scientific">Aureibaculum flavum</name>
    <dbReference type="NCBI Taxonomy" id="2795986"/>
    <lineage>
        <taxon>Bacteria</taxon>
        <taxon>Pseudomonadati</taxon>
        <taxon>Bacteroidota</taxon>
        <taxon>Flavobacteriia</taxon>
        <taxon>Flavobacteriales</taxon>
        <taxon>Flavobacteriaceae</taxon>
        <taxon>Aureibaculum</taxon>
    </lineage>
</organism>
<feature type="chain" id="PRO_5046149774" evidence="1">
    <location>
        <begin position="21"/>
        <end position="638"/>
    </location>
</feature>
<keyword evidence="1" id="KW-0732">Signal</keyword>
<keyword evidence="4" id="KW-1185">Reference proteome</keyword>
<dbReference type="Gene3D" id="2.60.120.1130">
    <property type="match status" value="1"/>
</dbReference>
<comment type="caution">
    <text evidence="3">The sequence shown here is derived from an EMBL/GenBank/DDBJ whole genome shotgun (WGS) entry which is preliminary data.</text>
</comment>
<evidence type="ECO:0000313" key="4">
    <source>
        <dbReference type="Proteomes" id="UP000623301"/>
    </source>
</evidence>
<dbReference type="InterPro" id="IPR024618">
    <property type="entry name" value="DUF3857"/>
</dbReference>
<dbReference type="Gene3D" id="2.60.40.3140">
    <property type="match status" value="1"/>
</dbReference>
<dbReference type="Proteomes" id="UP000623301">
    <property type="component" value="Unassembled WGS sequence"/>
</dbReference>
<feature type="domain" description="DUF3857" evidence="2">
    <location>
        <begin position="55"/>
        <end position="215"/>
    </location>
</feature>